<organism evidence="1 2">
    <name type="scientific">Cardiocondyla obscurior</name>
    <dbReference type="NCBI Taxonomy" id="286306"/>
    <lineage>
        <taxon>Eukaryota</taxon>
        <taxon>Metazoa</taxon>
        <taxon>Ecdysozoa</taxon>
        <taxon>Arthropoda</taxon>
        <taxon>Hexapoda</taxon>
        <taxon>Insecta</taxon>
        <taxon>Pterygota</taxon>
        <taxon>Neoptera</taxon>
        <taxon>Endopterygota</taxon>
        <taxon>Hymenoptera</taxon>
        <taxon>Apocrita</taxon>
        <taxon>Aculeata</taxon>
        <taxon>Formicoidea</taxon>
        <taxon>Formicidae</taxon>
        <taxon>Myrmicinae</taxon>
        <taxon>Cardiocondyla</taxon>
    </lineage>
</organism>
<reference evidence="1 2" key="1">
    <citation type="submission" date="2023-03" db="EMBL/GenBank/DDBJ databases">
        <title>High recombination rates correlate with genetic variation in Cardiocondyla obscurior ants.</title>
        <authorList>
            <person name="Errbii M."/>
        </authorList>
    </citation>
    <scope>NUCLEOTIDE SEQUENCE [LARGE SCALE GENOMIC DNA]</scope>
    <source>
        <strain evidence="1">Alpha-2009</strain>
        <tissue evidence="1">Whole body</tissue>
    </source>
</reference>
<gene>
    <name evidence="1" type="ORF">PUN28_007716</name>
</gene>
<sequence length="104" mass="11573">MTVTCFSIEAIKKPSAGFRACGGGGGRGWVEDGRRRDSWKRNAEPSRAEPIEMDRASLIRPVPRILTVSLQQFNPVPIKVDVLRNPLSGLPDPLYFLSYVYVVV</sequence>
<proteinExistence type="predicted"/>
<accession>A0AAW2FX70</accession>
<dbReference type="EMBL" id="JADYXP020000007">
    <property type="protein sequence ID" value="KAL0119411.1"/>
    <property type="molecule type" value="Genomic_DNA"/>
</dbReference>
<evidence type="ECO:0000313" key="2">
    <source>
        <dbReference type="Proteomes" id="UP001430953"/>
    </source>
</evidence>
<keyword evidence="2" id="KW-1185">Reference proteome</keyword>
<name>A0AAW2FX70_9HYME</name>
<comment type="caution">
    <text evidence="1">The sequence shown here is derived from an EMBL/GenBank/DDBJ whole genome shotgun (WGS) entry which is preliminary data.</text>
</comment>
<protein>
    <submittedName>
        <fullName evidence="1">Uncharacterized protein</fullName>
    </submittedName>
</protein>
<evidence type="ECO:0000313" key="1">
    <source>
        <dbReference type="EMBL" id="KAL0119411.1"/>
    </source>
</evidence>
<dbReference type="Proteomes" id="UP001430953">
    <property type="component" value="Unassembled WGS sequence"/>
</dbReference>
<dbReference type="AlphaFoldDB" id="A0AAW2FX70"/>